<dbReference type="RefSeq" id="WP_289818181.1">
    <property type="nucleotide sequence ID" value="NZ_JAUEHU010000015.1"/>
</dbReference>
<gene>
    <name evidence="4" type="ORF">QVN42_14990</name>
</gene>
<comment type="caution">
    <text evidence="4">The sequence shown here is derived from an EMBL/GenBank/DDBJ whole genome shotgun (WGS) entry which is preliminary data.</text>
</comment>
<dbReference type="Pfam" id="PF06812">
    <property type="entry name" value="ImpA_N"/>
    <property type="match status" value="1"/>
</dbReference>
<evidence type="ECO:0000313" key="5">
    <source>
        <dbReference type="Proteomes" id="UP001167864"/>
    </source>
</evidence>
<keyword evidence="1" id="KW-0812">Transmembrane</keyword>
<reference evidence="4" key="1">
    <citation type="submission" date="2023-06" db="EMBL/GenBank/DDBJ databases">
        <authorList>
            <person name="Polev D.E."/>
            <person name="Saitova A.T."/>
            <person name="Bogumilchik E.A."/>
            <person name="Kokorina G.I."/>
            <person name="Voskresenskaia E.A."/>
        </authorList>
    </citation>
    <scope>NUCLEOTIDE SEQUENCE</scope>
    <source>
        <strain evidence="4">2145 StPb PI</strain>
    </source>
</reference>
<evidence type="ECO:0000259" key="2">
    <source>
        <dbReference type="Pfam" id="PF06812"/>
    </source>
</evidence>
<dbReference type="Proteomes" id="UP001167864">
    <property type="component" value="Unassembled WGS sequence"/>
</dbReference>
<proteinExistence type="predicted"/>
<dbReference type="Pfam" id="PF12486">
    <property type="entry name" value="VasL"/>
    <property type="match status" value="1"/>
</dbReference>
<evidence type="ECO:0000259" key="3">
    <source>
        <dbReference type="Pfam" id="PF12486"/>
    </source>
</evidence>
<dbReference type="PANTHER" id="PTHR37024">
    <property type="entry name" value="TYPE VI SECRETION SYSTEM DUF2094 AND IMPA-RELATED DOMAIN PROTEIN"/>
    <property type="match status" value="1"/>
</dbReference>
<feature type="transmembrane region" description="Helical" evidence="1">
    <location>
        <begin position="235"/>
        <end position="255"/>
    </location>
</feature>
<evidence type="ECO:0000313" key="4">
    <source>
        <dbReference type="EMBL" id="MDN0088669.1"/>
    </source>
</evidence>
<protein>
    <submittedName>
        <fullName evidence="4">VasL domain-containing protein</fullName>
    </submittedName>
</protein>
<feature type="domain" description="ImpA C-terminal" evidence="3">
    <location>
        <begin position="288"/>
        <end position="433"/>
    </location>
</feature>
<feature type="domain" description="ImpA N-terminal" evidence="2">
    <location>
        <begin position="12"/>
        <end position="112"/>
    </location>
</feature>
<sequence>MSDNKQGLVIRTGGDPRQWPEFTAIREEINKANHPSQPQVNWRLIESLALTLFRSNGVDLQTGVYYTLARTQLNGLTGFTEGCELLASLIVSEWDRLWPEKPLARIEMLEWFTAKLCHLLRQQVFSSEDLRLIYRAERALQLMIDKLQQVQLSRVPRIENMLYLMQNTAKKLERATEAAAPTMQSYQMPPLVYLTASDDAPSSREVPSTLPQPQHDDLEHARVQVRFVPTKRMSALQGLSLGIGFSLLIAAGVYLMQVRPMAQQLAAVAAEPAGSALLWLHQPELETYGEQMDRLAKRSPLEVLGGPDALMKTAQQLWPADARQTGVSQRWQEQLQARMGSNQDSAHYYQAKMGVQQLSEKLLEQEKQKGSLTISYLKTALYRIQNNLNSEIPLEELLRQFSLQREQKKSVSPVLIKQIDDRFDALLSRYHQLTVQTEPAH</sequence>
<dbReference type="AlphaFoldDB" id="A0AAW7K1J8"/>
<dbReference type="InterPro" id="IPR010657">
    <property type="entry name" value="ImpA_N"/>
</dbReference>
<dbReference type="EMBL" id="JAUEHU010000015">
    <property type="protein sequence ID" value="MDN0088669.1"/>
    <property type="molecule type" value="Genomic_DNA"/>
</dbReference>
<organism evidence="4 5">
    <name type="scientific">Yersinia nurmii</name>
    <dbReference type="NCBI Taxonomy" id="685706"/>
    <lineage>
        <taxon>Bacteria</taxon>
        <taxon>Pseudomonadati</taxon>
        <taxon>Pseudomonadota</taxon>
        <taxon>Gammaproteobacteria</taxon>
        <taxon>Enterobacterales</taxon>
        <taxon>Yersiniaceae</taxon>
        <taxon>Yersinia</taxon>
    </lineage>
</organism>
<accession>A0AAW7K1J8</accession>
<dbReference type="PANTHER" id="PTHR37024:SF5">
    <property type="entry name" value="IMPA N-TERMINAL DOMAIN-CONTAINING PROTEIN"/>
    <property type="match status" value="1"/>
</dbReference>
<name>A0AAW7K1J8_9GAMM</name>
<keyword evidence="1" id="KW-1133">Transmembrane helix</keyword>
<keyword evidence="1" id="KW-0472">Membrane</keyword>
<dbReference type="InterPro" id="IPR021069">
    <property type="entry name" value="ImpA_C"/>
</dbReference>
<evidence type="ECO:0000256" key="1">
    <source>
        <dbReference type="SAM" id="Phobius"/>
    </source>
</evidence>